<dbReference type="Proteomes" id="UP000246058">
    <property type="component" value="Chromosome"/>
</dbReference>
<sequence length="529" mass="56605">MRNGFRQSMAWLHAWSGLVVGWVLFAVFVTGTASYYKPEIARWMQPELVAREPLAPEAVAAAVERGVAYMQVHAAEARGWFVTPPRPDRPVTELFWRTRPGGPTGHVLLDPATGEPARVRDTKGGDFLYRFHFELHMAPLWGRWIVGICAMIMLVALVSGVVTHRRIFADFFTFRRGAKSAQRGWLDAHNLTGVLALPFHLMITYTGIVTLAIMYMPWGVRTAYDGNAQALFHESGQITKPRPPAGRPGTLAPIGPMVLQAVAAVPETLERIAIQNPRDANATVVAVFEEPHGLSHEHPQVAFDGTTGAILEVRQGALRPATKTFSTMVGLHEAHFAGPVLRLLFFLSGLTGSAMVATGLLLWAVARVPKPGEKPGFGLRLVRGLNIAAIAGLPAGIAAFFLANRLLPVDLAARAEWEVRAFFAVWVAVGLAGVLRPQGRAWSEMLSACAALYAGVAVADGMRIAGAGGADAVILGFDGAMLGLAAVLLFAARKAAARGATARDAKGRESVPGQGVVLARNAGGLRTQP</sequence>
<feature type="transmembrane region" description="Helical" evidence="1">
    <location>
        <begin position="343"/>
        <end position="366"/>
    </location>
</feature>
<feature type="transmembrane region" description="Helical" evidence="1">
    <location>
        <begin position="472"/>
        <end position="492"/>
    </location>
</feature>
<dbReference type="OrthoDB" id="9776609at2"/>
<accession>A0A2U8VW18</accession>
<proteinExistence type="predicted"/>
<keyword evidence="1" id="KW-0812">Transmembrane</keyword>
<feature type="transmembrane region" description="Helical" evidence="1">
    <location>
        <begin position="12"/>
        <end position="36"/>
    </location>
</feature>
<dbReference type="PANTHER" id="PTHR34219">
    <property type="entry name" value="IRON-REGULATED INNER MEMBRANE PROTEIN-RELATED"/>
    <property type="match status" value="1"/>
</dbReference>
<keyword evidence="1" id="KW-0472">Membrane</keyword>
<name>A0A2U8VW18_9HYPH</name>
<feature type="transmembrane region" description="Helical" evidence="1">
    <location>
        <begin position="419"/>
        <end position="435"/>
    </location>
</feature>
<evidence type="ECO:0000313" key="3">
    <source>
        <dbReference type="Proteomes" id="UP000246058"/>
    </source>
</evidence>
<gene>
    <name evidence="2" type="ORF">DK427_21375</name>
</gene>
<keyword evidence="3" id="KW-1185">Reference proteome</keyword>
<reference evidence="2 3" key="1">
    <citation type="submission" date="2018-05" db="EMBL/GenBank/DDBJ databases">
        <title>Complete Genome Sequence of Methylobacterium sp. 17Sr1-43.</title>
        <authorList>
            <person name="Srinivasan S."/>
        </authorList>
    </citation>
    <scope>NUCLEOTIDE SEQUENCE [LARGE SCALE GENOMIC DNA]</scope>
    <source>
        <strain evidence="2 3">17Sr1-43</strain>
    </source>
</reference>
<feature type="transmembrane region" description="Helical" evidence="1">
    <location>
        <begin position="184"/>
        <end position="215"/>
    </location>
</feature>
<dbReference type="KEGG" id="meti:DK427_21375"/>
<dbReference type="Pfam" id="PF03929">
    <property type="entry name" value="PepSY_TM"/>
    <property type="match status" value="1"/>
</dbReference>
<dbReference type="InterPro" id="IPR005625">
    <property type="entry name" value="PepSY-ass_TM"/>
</dbReference>
<protein>
    <submittedName>
        <fullName evidence="2">Peptidase</fullName>
    </submittedName>
</protein>
<feature type="transmembrane region" description="Helical" evidence="1">
    <location>
        <begin position="387"/>
        <end position="407"/>
    </location>
</feature>
<dbReference type="PANTHER" id="PTHR34219:SF4">
    <property type="entry name" value="PEPSY DOMAIN-CONTAINING PROTEIN"/>
    <property type="match status" value="1"/>
</dbReference>
<keyword evidence="1" id="KW-1133">Transmembrane helix</keyword>
<evidence type="ECO:0000256" key="1">
    <source>
        <dbReference type="SAM" id="Phobius"/>
    </source>
</evidence>
<dbReference type="RefSeq" id="WP_109953130.1">
    <property type="nucleotide sequence ID" value="NZ_CP029551.1"/>
</dbReference>
<organism evidence="2 3">
    <name type="scientific">Methylobacterium radiodurans</name>
    <dbReference type="NCBI Taxonomy" id="2202828"/>
    <lineage>
        <taxon>Bacteria</taxon>
        <taxon>Pseudomonadati</taxon>
        <taxon>Pseudomonadota</taxon>
        <taxon>Alphaproteobacteria</taxon>
        <taxon>Hyphomicrobiales</taxon>
        <taxon>Methylobacteriaceae</taxon>
        <taxon>Methylobacterium</taxon>
    </lineage>
</organism>
<feature type="transmembrane region" description="Helical" evidence="1">
    <location>
        <begin position="447"/>
        <end position="466"/>
    </location>
</feature>
<dbReference type="AlphaFoldDB" id="A0A2U8VW18"/>
<dbReference type="EMBL" id="CP029551">
    <property type="protein sequence ID" value="AWN37967.1"/>
    <property type="molecule type" value="Genomic_DNA"/>
</dbReference>
<evidence type="ECO:0000313" key="2">
    <source>
        <dbReference type="EMBL" id="AWN37967.1"/>
    </source>
</evidence>
<feature type="transmembrane region" description="Helical" evidence="1">
    <location>
        <begin position="141"/>
        <end position="163"/>
    </location>
</feature>